<dbReference type="SUPFAM" id="SSF48371">
    <property type="entry name" value="ARM repeat"/>
    <property type="match status" value="1"/>
</dbReference>
<evidence type="ECO:0000256" key="11">
    <source>
        <dbReference type="PIRSR" id="PIRSR634015-3"/>
    </source>
</evidence>
<dbReference type="InterPro" id="IPR045357">
    <property type="entry name" value="Aminopeptidase_N-like_N"/>
</dbReference>
<dbReference type="InterPro" id="IPR049980">
    <property type="entry name" value="LTA4H_cat"/>
</dbReference>
<feature type="active site" description="Proton donor" evidence="9">
    <location>
        <position position="394"/>
    </location>
</feature>
<dbReference type="GO" id="GO:0008237">
    <property type="term" value="F:metallopeptidase activity"/>
    <property type="evidence" value="ECO:0007669"/>
    <property type="project" value="UniProtKB-KW"/>
</dbReference>
<comment type="cofactor">
    <cofactor evidence="11">
        <name>Zn(2+)</name>
        <dbReference type="ChEBI" id="CHEBI:29105"/>
    </cofactor>
    <text evidence="11">Binds 1 zinc ion per subunit.</text>
</comment>
<protein>
    <recommendedName>
        <fullName evidence="12">Peptidase M1 leukotriene A4 hydrolase/aminopeptidase C-terminal domain-containing protein</fullName>
    </recommendedName>
</protein>
<sequence length="641" mass="68919">MPVVDPSSASNFAEVALEHLTLALDVDFGASSLRVVATWRCRVLAAGGAEAIILDAKKVAVSSVRLNGAPVAHSMGVESDVFGAALTVPLPEQLRAAGSRFELEVISEAGPASSAVQWLPAEQTAGKAHPYLFTQCQAIHARALLPCQDTPSAKFTYEATARVPEWATALMSAQRTAGGAPSPVDGGARRAFTFAQPMRVPAYLLALAVGELEGRPIGPRSTAWAEPCVVGAVASEFGQDTERFLALAEELAQEPYAWGIYDVLCLPPSFPYGGMENPCLTFCTPTLLAGDRSLVGVIAHEVSHSWTGNLVTNASWEHFWLNEGWTVWMERNLVTRAAGGGADGGALYGLHALCGVKALREDITHQTARPELTRLVPSLAGGVDPDDAFSRVPYEKGFLLLSHLAQQLGGDEPMRAFFRAYIQKFKARAISTDDFCEFALHWADASGRGAQVRAIDWQRWLHAPGMPPSIAPFDESLALASAQLASRWAMGQAADGSPADVRGWSSLQRQVFLDKLLDEVRAARDGGAGRAPLGDAELQRLASLYAFGSAAGDQRGAVNCEEAFRFYRLCLAQSGGGTSFLREILSFLKSNGRMKYVRPLFRDLCQSEEGRAAALPAFQAWRANYHPIAQHMLALDLGLRA</sequence>
<organism evidence="13 14">
    <name type="scientific">Diacronema lutheri</name>
    <name type="common">Unicellular marine alga</name>
    <name type="synonym">Monochrysis lutheri</name>
    <dbReference type="NCBI Taxonomy" id="2081491"/>
    <lineage>
        <taxon>Eukaryota</taxon>
        <taxon>Haptista</taxon>
        <taxon>Haptophyta</taxon>
        <taxon>Pavlovophyceae</taxon>
        <taxon>Pavlovales</taxon>
        <taxon>Pavlovaceae</taxon>
        <taxon>Diacronema</taxon>
    </lineage>
</organism>
<dbReference type="Proteomes" id="UP000751190">
    <property type="component" value="Unassembled WGS sequence"/>
</dbReference>
<dbReference type="InterPro" id="IPR038502">
    <property type="entry name" value="M1_LTA-4_hydro/amino_C_sf"/>
</dbReference>
<feature type="binding site" evidence="11">
    <location>
        <position position="323"/>
    </location>
    <ligand>
        <name>Zn(2+)</name>
        <dbReference type="ChEBI" id="CHEBI:29105"/>
        <note>catalytic</note>
    </ligand>
</feature>
<dbReference type="GO" id="GO:0005829">
    <property type="term" value="C:cytosol"/>
    <property type="evidence" value="ECO:0007669"/>
    <property type="project" value="TreeGrafter"/>
</dbReference>
<keyword evidence="7 11" id="KW-0862">Zinc</keyword>
<evidence type="ECO:0000256" key="4">
    <source>
        <dbReference type="ARBA" id="ARBA00022670"/>
    </source>
</evidence>
<dbReference type="InterPro" id="IPR034015">
    <property type="entry name" value="M1_LTA4H"/>
</dbReference>
<dbReference type="GO" id="GO:0006508">
    <property type="term" value="P:proteolysis"/>
    <property type="evidence" value="ECO:0007669"/>
    <property type="project" value="UniProtKB-KW"/>
</dbReference>
<dbReference type="AlphaFoldDB" id="A0A8J6C8F6"/>
<dbReference type="InterPro" id="IPR042097">
    <property type="entry name" value="Aminopeptidase_N-like_N_sf"/>
</dbReference>
<evidence type="ECO:0000256" key="10">
    <source>
        <dbReference type="PIRSR" id="PIRSR634015-2"/>
    </source>
</evidence>
<dbReference type="FunFam" id="3.30.2010.30:FF:000001">
    <property type="entry name" value="Leukotriene A(4) hydrolase"/>
    <property type="match status" value="1"/>
</dbReference>
<feature type="binding site" evidence="10">
    <location>
        <begin position="271"/>
        <end position="276"/>
    </location>
    <ligand>
        <name>a peptide</name>
        <dbReference type="ChEBI" id="CHEBI:60466"/>
    </ligand>
</feature>
<dbReference type="Pfam" id="PF09127">
    <property type="entry name" value="Leuk-A4-hydro_C"/>
    <property type="match status" value="1"/>
</dbReference>
<dbReference type="InterPro" id="IPR016024">
    <property type="entry name" value="ARM-type_fold"/>
</dbReference>
<dbReference type="OrthoDB" id="79562at2759"/>
<dbReference type="OMA" id="CTALQWM"/>
<evidence type="ECO:0000256" key="6">
    <source>
        <dbReference type="ARBA" id="ARBA00022801"/>
    </source>
</evidence>
<dbReference type="Gene3D" id="1.25.40.320">
    <property type="entry name" value="Peptidase M1, leukotriene A4 hydrolase/aminopeptidase C-terminal domain"/>
    <property type="match status" value="1"/>
</dbReference>
<dbReference type="GO" id="GO:0008270">
    <property type="term" value="F:zinc ion binding"/>
    <property type="evidence" value="ECO:0007669"/>
    <property type="project" value="InterPro"/>
</dbReference>
<keyword evidence="6" id="KW-0378">Hydrolase</keyword>
<evidence type="ECO:0000259" key="12">
    <source>
        <dbReference type="SMART" id="SM01263"/>
    </source>
</evidence>
<dbReference type="EMBL" id="JAGTXO010000031">
    <property type="protein sequence ID" value="KAG8460595.1"/>
    <property type="molecule type" value="Genomic_DNA"/>
</dbReference>
<keyword evidence="3" id="KW-0963">Cytoplasm</keyword>
<dbReference type="SUPFAM" id="SSF63737">
    <property type="entry name" value="Leukotriene A4 hydrolase N-terminal domain"/>
    <property type="match status" value="1"/>
</dbReference>
<dbReference type="CDD" id="cd09599">
    <property type="entry name" value="M1_LTA4H"/>
    <property type="match status" value="1"/>
</dbReference>
<feature type="binding site" evidence="11">
    <location>
        <position position="304"/>
    </location>
    <ligand>
        <name>Zn(2+)</name>
        <dbReference type="ChEBI" id="CHEBI:29105"/>
        <note>catalytic</note>
    </ligand>
</feature>
<gene>
    <name evidence="13" type="ORF">KFE25_011370</name>
</gene>
<evidence type="ECO:0000256" key="1">
    <source>
        <dbReference type="ARBA" id="ARBA00004496"/>
    </source>
</evidence>
<evidence type="ECO:0000313" key="14">
    <source>
        <dbReference type="Proteomes" id="UP000751190"/>
    </source>
</evidence>
<keyword evidence="8" id="KW-0482">Metalloprotease</keyword>
<evidence type="ECO:0000256" key="9">
    <source>
        <dbReference type="PIRSR" id="PIRSR634015-1"/>
    </source>
</evidence>
<evidence type="ECO:0000256" key="2">
    <source>
        <dbReference type="ARBA" id="ARBA00010136"/>
    </source>
</evidence>
<keyword evidence="14" id="KW-1185">Reference proteome</keyword>
<dbReference type="SMART" id="SM01263">
    <property type="entry name" value="Leuk-A4-hydro_C"/>
    <property type="match status" value="1"/>
</dbReference>
<feature type="active site" description="Proton acceptor" evidence="9">
    <location>
        <position position="301"/>
    </location>
</feature>
<evidence type="ECO:0000256" key="8">
    <source>
        <dbReference type="ARBA" id="ARBA00023049"/>
    </source>
</evidence>
<dbReference type="Gene3D" id="2.60.40.1730">
    <property type="entry name" value="tricorn interacting facor f3 domain"/>
    <property type="match status" value="1"/>
</dbReference>
<dbReference type="PANTHER" id="PTHR45726:SF3">
    <property type="entry name" value="LEUKOTRIENE A-4 HYDROLASE"/>
    <property type="match status" value="1"/>
</dbReference>
<evidence type="ECO:0000256" key="7">
    <source>
        <dbReference type="ARBA" id="ARBA00022833"/>
    </source>
</evidence>
<dbReference type="InterPro" id="IPR001930">
    <property type="entry name" value="Peptidase_M1"/>
</dbReference>
<dbReference type="PRINTS" id="PR00756">
    <property type="entry name" value="ALADIPTASE"/>
</dbReference>
<accession>A0A8J6C8F6</accession>
<evidence type="ECO:0000256" key="3">
    <source>
        <dbReference type="ARBA" id="ARBA00022490"/>
    </source>
</evidence>
<dbReference type="SUPFAM" id="SSF55486">
    <property type="entry name" value="Metalloproteases ('zincins'), catalytic domain"/>
    <property type="match status" value="1"/>
</dbReference>
<keyword evidence="4" id="KW-0645">Protease</keyword>
<feature type="binding site" evidence="11">
    <location>
        <position position="300"/>
    </location>
    <ligand>
        <name>Zn(2+)</name>
        <dbReference type="ChEBI" id="CHEBI:29105"/>
        <note>catalytic</note>
    </ligand>
</feature>
<evidence type="ECO:0000256" key="5">
    <source>
        <dbReference type="ARBA" id="ARBA00022723"/>
    </source>
</evidence>
<comment type="subcellular location">
    <subcellularLocation>
        <location evidence="1">Cytoplasm</location>
    </subcellularLocation>
</comment>
<dbReference type="Pfam" id="PF17900">
    <property type="entry name" value="Peptidase_M1_N"/>
    <property type="match status" value="1"/>
</dbReference>
<proteinExistence type="inferred from homology"/>
<name>A0A8J6C8F6_DIALT</name>
<comment type="similarity">
    <text evidence="2">Belongs to the peptidase M1 family.</text>
</comment>
<dbReference type="InterPro" id="IPR014782">
    <property type="entry name" value="Peptidase_M1_dom"/>
</dbReference>
<dbReference type="PANTHER" id="PTHR45726">
    <property type="entry name" value="LEUKOTRIENE A-4 HYDROLASE"/>
    <property type="match status" value="1"/>
</dbReference>
<dbReference type="InterPro" id="IPR027268">
    <property type="entry name" value="Peptidase_M4/M1_CTD_sf"/>
</dbReference>
<feature type="domain" description="Peptidase M1 leukotriene A4 hydrolase/aminopeptidase C-terminal" evidence="12">
    <location>
        <begin position="476"/>
        <end position="637"/>
    </location>
</feature>
<keyword evidence="5 11" id="KW-0479">Metal-binding</keyword>
<dbReference type="Pfam" id="PF01433">
    <property type="entry name" value="Peptidase_M1"/>
    <property type="match status" value="1"/>
</dbReference>
<feature type="binding site" evidence="10">
    <location>
        <begin position="135"/>
        <end position="137"/>
    </location>
    <ligand>
        <name>a peptide</name>
        <dbReference type="ChEBI" id="CHEBI:60466"/>
    </ligand>
</feature>
<dbReference type="Gene3D" id="3.30.2010.30">
    <property type="match status" value="1"/>
</dbReference>
<dbReference type="Gene3D" id="1.10.390.10">
    <property type="entry name" value="Neutral Protease Domain 2"/>
    <property type="match status" value="1"/>
</dbReference>
<comment type="caution">
    <text evidence="13">The sequence shown here is derived from an EMBL/GenBank/DDBJ whole genome shotgun (WGS) entry which is preliminary data.</text>
</comment>
<feature type="binding site" evidence="10">
    <location>
        <begin position="593"/>
        <end position="595"/>
    </location>
    <ligand>
        <name>a peptide</name>
        <dbReference type="ChEBI" id="CHEBI:60466"/>
    </ligand>
</feature>
<evidence type="ECO:0000313" key="13">
    <source>
        <dbReference type="EMBL" id="KAG8460595.1"/>
    </source>
</evidence>
<dbReference type="InterPro" id="IPR015211">
    <property type="entry name" value="Peptidase_M1_C"/>
</dbReference>
<reference evidence="13" key="1">
    <citation type="submission" date="2021-05" db="EMBL/GenBank/DDBJ databases">
        <title>The genome of the haptophyte Pavlova lutheri (Diacronema luteri, Pavlovales) - a model for lipid biosynthesis in eukaryotic algae.</title>
        <authorList>
            <person name="Hulatt C.J."/>
            <person name="Posewitz M.C."/>
        </authorList>
    </citation>
    <scope>NUCLEOTIDE SEQUENCE</scope>
    <source>
        <strain evidence="13">NIVA-4/92</strain>
    </source>
</reference>